<organism evidence="2 3">
    <name type="scientific">Botrytis paeoniae</name>
    <dbReference type="NCBI Taxonomy" id="278948"/>
    <lineage>
        <taxon>Eukaryota</taxon>
        <taxon>Fungi</taxon>
        <taxon>Dikarya</taxon>
        <taxon>Ascomycota</taxon>
        <taxon>Pezizomycotina</taxon>
        <taxon>Leotiomycetes</taxon>
        <taxon>Helotiales</taxon>
        <taxon>Sclerotiniaceae</taxon>
        <taxon>Botrytis</taxon>
    </lineage>
</organism>
<feature type="compositionally biased region" description="Polar residues" evidence="1">
    <location>
        <begin position="38"/>
        <end position="52"/>
    </location>
</feature>
<evidence type="ECO:0000313" key="2">
    <source>
        <dbReference type="EMBL" id="TGO22927.1"/>
    </source>
</evidence>
<sequence length="96" mass="10452">MPVDSKTQKHSKQSGDAKAGVDKKANISKGSRDERASRSTNSSATIPRSSKAQWDDGVKTMRRVQKKDDADDRKADGVQGVIAYAAKYGTDPKKQK</sequence>
<protein>
    <submittedName>
        <fullName evidence="2">Uncharacterized protein</fullName>
    </submittedName>
</protein>
<evidence type="ECO:0000256" key="1">
    <source>
        <dbReference type="SAM" id="MobiDB-lite"/>
    </source>
</evidence>
<dbReference type="EMBL" id="PQXI01000150">
    <property type="protein sequence ID" value="TGO22927.1"/>
    <property type="molecule type" value="Genomic_DNA"/>
</dbReference>
<keyword evidence="3" id="KW-1185">Reference proteome</keyword>
<accession>A0A4Z1FMR5</accession>
<reference evidence="2 3" key="1">
    <citation type="submission" date="2017-12" db="EMBL/GenBank/DDBJ databases">
        <title>Comparative genomics of Botrytis spp.</title>
        <authorList>
            <person name="Valero-Jimenez C.A."/>
            <person name="Tapia P."/>
            <person name="Veloso J."/>
            <person name="Silva-Moreno E."/>
            <person name="Staats M."/>
            <person name="Valdes J.H."/>
            <person name="Van Kan J.A.L."/>
        </authorList>
    </citation>
    <scope>NUCLEOTIDE SEQUENCE [LARGE SCALE GENOMIC DNA]</scope>
    <source>
        <strain evidence="2 3">Bp0003</strain>
    </source>
</reference>
<proteinExistence type="predicted"/>
<gene>
    <name evidence="2" type="ORF">BPAE_0150g00210</name>
</gene>
<evidence type="ECO:0000313" key="3">
    <source>
        <dbReference type="Proteomes" id="UP000297910"/>
    </source>
</evidence>
<dbReference type="AlphaFoldDB" id="A0A4Z1FMR5"/>
<feature type="region of interest" description="Disordered" evidence="1">
    <location>
        <begin position="1"/>
        <end position="77"/>
    </location>
</feature>
<dbReference type="Proteomes" id="UP000297910">
    <property type="component" value="Unassembled WGS sequence"/>
</dbReference>
<feature type="compositionally biased region" description="Basic and acidic residues" evidence="1">
    <location>
        <begin position="66"/>
        <end position="76"/>
    </location>
</feature>
<comment type="caution">
    <text evidence="2">The sequence shown here is derived from an EMBL/GenBank/DDBJ whole genome shotgun (WGS) entry which is preliminary data.</text>
</comment>
<name>A0A4Z1FMR5_9HELO</name>
<feature type="compositionally biased region" description="Basic and acidic residues" evidence="1">
    <location>
        <begin position="13"/>
        <end position="37"/>
    </location>
</feature>